<keyword evidence="5" id="KW-0807">Transducer</keyword>
<evidence type="ECO:0000256" key="7">
    <source>
        <dbReference type="SAM" id="Phobius"/>
    </source>
</evidence>
<evidence type="ECO:0000256" key="5">
    <source>
        <dbReference type="RuleBase" id="RU000688"/>
    </source>
</evidence>
<evidence type="ECO:0000256" key="3">
    <source>
        <dbReference type="ARBA" id="ARBA00022989"/>
    </source>
</evidence>
<evidence type="ECO:0000259" key="8">
    <source>
        <dbReference type="PROSITE" id="PS50262"/>
    </source>
</evidence>
<evidence type="ECO:0000256" key="6">
    <source>
        <dbReference type="SAM" id="MobiDB-lite"/>
    </source>
</evidence>
<dbReference type="InterPro" id="IPR000276">
    <property type="entry name" value="GPCR_Rhodpsn"/>
</dbReference>
<keyword evidence="5" id="KW-0297">G-protein coupled receptor</keyword>
<comment type="similarity">
    <text evidence="5">Belongs to the G-protein coupled receptor 1 family.</text>
</comment>
<organism evidence="9 10">
    <name type="scientific">Desmophyllum pertusum</name>
    <dbReference type="NCBI Taxonomy" id="174260"/>
    <lineage>
        <taxon>Eukaryota</taxon>
        <taxon>Metazoa</taxon>
        <taxon>Cnidaria</taxon>
        <taxon>Anthozoa</taxon>
        <taxon>Hexacorallia</taxon>
        <taxon>Scleractinia</taxon>
        <taxon>Caryophylliina</taxon>
        <taxon>Caryophylliidae</taxon>
        <taxon>Desmophyllum</taxon>
    </lineage>
</organism>
<dbReference type="PROSITE" id="PS00237">
    <property type="entry name" value="G_PROTEIN_RECEP_F1_1"/>
    <property type="match status" value="1"/>
</dbReference>
<evidence type="ECO:0000256" key="1">
    <source>
        <dbReference type="ARBA" id="ARBA00004370"/>
    </source>
</evidence>
<evidence type="ECO:0000313" key="9">
    <source>
        <dbReference type="EMBL" id="KAJ7370780.1"/>
    </source>
</evidence>
<keyword evidence="3 7" id="KW-1133">Transmembrane helix</keyword>
<dbReference type="CDD" id="cd00637">
    <property type="entry name" value="7tm_classA_rhodopsin-like"/>
    <property type="match status" value="1"/>
</dbReference>
<feature type="transmembrane region" description="Helical" evidence="7">
    <location>
        <begin position="239"/>
        <end position="258"/>
    </location>
</feature>
<name>A0A9W9YWQ5_9CNID</name>
<feature type="transmembrane region" description="Helical" evidence="7">
    <location>
        <begin position="193"/>
        <end position="218"/>
    </location>
</feature>
<dbReference type="PANTHER" id="PTHR45698">
    <property type="entry name" value="TRACE AMINE-ASSOCIATED RECEPTOR 19N-RELATED"/>
    <property type="match status" value="1"/>
</dbReference>
<dbReference type="AlphaFoldDB" id="A0A9W9YWQ5"/>
<dbReference type="PROSITE" id="PS50262">
    <property type="entry name" value="G_PROTEIN_RECEP_F1_2"/>
    <property type="match status" value="1"/>
</dbReference>
<dbReference type="GO" id="GO:0016020">
    <property type="term" value="C:membrane"/>
    <property type="evidence" value="ECO:0007669"/>
    <property type="project" value="UniProtKB-SubCell"/>
</dbReference>
<keyword evidence="2 5" id="KW-0812">Transmembrane</keyword>
<feature type="transmembrane region" description="Helical" evidence="7">
    <location>
        <begin position="103"/>
        <end position="125"/>
    </location>
</feature>
<dbReference type="PRINTS" id="PR00237">
    <property type="entry name" value="GPCRRHODOPSN"/>
</dbReference>
<dbReference type="PANTHER" id="PTHR45698:SF1">
    <property type="entry name" value="TRACE AMINE-ASSOCIATED RECEPTOR 13C-LIKE"/>
    <property type="match status" value="1"/>
</dbReference>
<dbReference type="Gene3D" id="1.20.1070.10">
    <property type="entry name" value="Rhodopsin 7-helix transmembrane proteins"/>
    <property type="match status" value="1"/>
</dbReference>
<keyword evidence="10" id="KW-1185">Reference proteome</keyword>
<dbReference type="Proteomes" id="UP001163046">
    <property type="component" value="Unassembled WGS sequence"/>
</dbReference>
<dbReference type="OrthoDB" id="10042731at2759"/>
<feature type="transmembrane region" description="Helical" evidence="7">
    <location>
        <begin position="59"/>
        <end position="83"/>
    </location>
</feature>
<comment type="caution">
    <text evidence="9">The sequence shown here is derived from an EMBL/GenBank/DDBJ whole genome shotgun (WGS) entry which is preliminary data.</text>
</comment>
<dbReference type="GO" id="GO:0004930">
    <property type="term" value="F:G protein-coupled receptor activity"/>
    <property type="evidence" value="ECO:0007669"/>
    <property type="project" value="UniProtKB-KW"/>
</dbReference>
<evidence type="ECO:0000256" key="2">
    <source>
        <dbReference type="ARBA" id="ARBA00022692"/>
    </source>
</evidence>
<feature type="compositionally biased region" description="Basic and acidic residues" evidence="6">
    <location>
        <begin position="325"/>
        <end position="342"/>
    </location>
</feature>
<evidence type="ECO:0000313" key="10">
    <source>
        <dbReference type="Proteomes" id="UP001163046"/>
    </source>
</evidence>
<dbReference type="SUPFAM" id="SSF81321">
    <property type="entry name" value="Family A G protein-coupled receptor-like"/>
    <property type="match status" value="1"/>
</dbReference>
<accession>A0A9W9YWQ5</accession>
<feature type="transmembrane region" description="Helical" evidence="7">
    <location>
        <begin position="26"/>
        <end position="47"/>
    </location>
</feature>
<reference evidence="9" key="1">
    <citation type="submission" date="2023-01" db="EMBL/GenBank/DDBJ databases">
        <title>Genome assembly of the deep-sea coral Lophelia pertusa.</title>
        <authorList>
            <person name="Herrera S."/>
            <person name="Cordes E."/>
        </authorList>
    </citation>
    <scope>NUCLEOTIDE SEQUENCE</scope>
    <source>
        <strain evidence="9">USNM1676648</strain>
        <tissue evidence="9">Polyp</tissue>
    </source>
</reference>
<comment type="subcellular location">
    <subcellularLocation>
        <location evidence="1">Membrane</location>
    </subcellularLocation>
</comment>
<dbReference type="InterPro" id="IPR017452">
    <property type="entry name" value="GPCR_Rhodpsn_7TM"/>
</dbReference>
<dbReference type="EMBL" id="MU826856">
    <property type="protein sequence ID" value="KAJ7370780.1"/>
    <property type="molecule type" value="Genomic_DNA"/>
</dbReference>
<dbReference type="Pfam" id="PF00001">
    <property type="entry name" value="7tm_1"/>
    <property type="match status" value="1"/>
</dbReference>
<keyword evidence="4 7" id="KW-0472">Membrane</keyword>
<proteinExistence type="inferred from homology"/>
<feature type="region of interest" description="Disordered" evidence="6">
    <location>
        <begin position="323"/>
        <end position="407"/>
    </location>
</feature>
<sequence>MKLSLNDTDSAVNNTRIDYSRTTLRVTFGVIASLALLGNGLVCAVILRSRTMLKNSYNLMILSLAFTDLFTGVILAITPSFVIGDENFPVPENLAGDVFCHIVSSHFFVFTFGKISVAIVMLLAIDRWYAITRPVKYKASFKRWKAITYITSVSMVCCGLNWQSLIEKKLVVIDGTPSCVWITLIESKLTSQIFTVIYVAFTFFIPLFISMITFFHLYRVMRRSRDRLARSNHTKSFNSLLRMCAITGLFLALCWIPNQFVYVLSKFNITQLDSPLHHATVVLAMFNSCVNPWIYGATNRNYRKKFTRILCFWKKVEVAPEETEITARERRTRSSHDARLPSKSEQPPEGSRGVDYSAFVCEGSQVKPENAQESNRKISMAGIEQEDEETHIRDDETADESITQSNL</sequence>
<protein>
    <recommendedName>
        <fullName evidence="8">G-protein coupled receptors family 1 profile domain-containing protein</fullName>
    </recommendedName>
</protein>
<feature type="transmembrane region" description="Helical" evidence="7">
    <location>
        <begin position="146"/>
        <end position="165"/>
    </location>
</feature>
<feature type="transmembrane region" description="Helical" evidence="7">
    <location>
        <begin position="278"/>
        <end position="298"/>
    </location>
</feature>
<dbReference type="SMART" id="SM01381">
    <property type="entry name" value="7TM_GPCR_Srsx"/>
    <property type="match status" value="1"/>
</dbReference>
<gene>
    <name evidence="9" type="ORF">OS493_029769</name>
</gene>
<feature type="domain" description="G-protein coupled receptors family 1 profile" evidence="8">
    <location>
        <begin position="38"/>
        <end position="295"/>
    </location>
</feature>
<evidence type="ECO:0000256" key="4">
    <source>
        <dbReference type="ARBA" id="ARBA00023136"/>
    </source>
</evidence>
<keyword evidence="5" id="KW-0675">Receptor</keyword>